<feature type="non-terminal residue" evidence="4">
    <location>
        <position position="1"/>
    </location>
</feature>
<name>A0A0F9EVX7_9ZZZZ</name>
<protein>
    <recommendedName>
        <fullName evidence="3">SIS domain-containing protein</fullName>
    </recommendedName>
</protein>
<dbReference type="AlphaFoldDB" id="A0A0F9EVX7"/>
<dbReference type="NCBIfam" id="NF003915">
    <property type="entry name" value="PRK05441.1"/>
    <property type="match status" value="1"/>
</dbReference>
<dbReference type="PANTHER" id="PTHR10088:SF4">
    <property type="entry name" value="GLUCOKINASE REGULATORY PROTEIN"/>
    <property type="match status" value="1"/>
</dbReference>
<dbReference type="PROSITE" id="PS51464">
    <property type="entry name" value="SIS"/>
    <property type="match status" value="1"/>
</dbReference>
<organism evidence="4">
    <name type="scientific">marine sediment metagenome</name>
    <dbReference type="NCBI Taxonomy" id="412755"/>
    <lineage>
        <taxon>unclassified sequences</taxon>
        <taxon>metagenomes</taxon>
        <taxon>ecological metagenomes</taxon>
    </lineage>
</organism>
<dbReference type="Pfam" id="PF22645">
    <property type="entry name" value="GKRP_SIS_N"/>
    <property type="match status" value="1"/>
</dbReference>
<dbReference type="GO" id="GO:0009254">
    <property type="term" value="P:peptidoglycan turnover"/>
    <property type="evidence" value="ECO:0007669"/>
    <property type="project" value="TreeGrafter"/>
</dbReference>
<dbReference type="SUPFAM" id="SSF53697">
    <property type="entry name" value="SIS domain"/>
    <property type="match status" value="1"/>
</dbReference>
<dbReference type="InterPro" id="IPR005486">
    <property type="entry name" value="Glucokinase_regulatory_CS"/>
</dbReference>
<sequence length="246" mass="25334">AHAVRSGGRVVYAGAGTSGRLSVLDASEVPPTFGCNAFEAIIAGGDEAIRCAVEGAEDDSVAGACQGRELSDRDMAVGISASGKTPFVLGFLEAAKGRGAKCWLVTSESIEADMPDKTKNLDGKIVLDTGAELIAGSTRMKAGTAQKMALNMLSTATMIRLGGTYDGLMVDVTPTNAKLKKRALGIIMEIAGCPIDVAAKALEGAGMSPKLAALMLKGGLDRDKAEQALERSEGSLRAAFKRIDKG</sequence>
<evidence type="ECO:0000259" key="3">
    <source>
        <dbReference type="PROSITE" id="PS51464"/>
    </source>
</evidence>
<dbReference type="InterPro" id="IPR046348">
    <property type="entry name" value="SIS_dom_sf"/>
</dbReference>
<dbReference type="PROSITE" id="PS01272">
    <property type="entry name" value="GCKR"/>
    <property type="match status" value="1"/>
</dbReference>
<gene>
    <name evidence="4" type="ORF">LCGC14_2318620</name>
</gene>
<evidence type="ECO:0000256" key="1">
    <source>
        <dbReference type="ARBA" id="ARBA00023239"/>
    </source>
</evidence>
<dbReference type="Gene3D" id="3.40.50.10490">
    <property type="entry name" value="Glucose-6-phosphate isomerase like protein, domain 1"/>
    <property type="match status" value="1"/>
</dbReference>
<comment type="caution">
    <text evidence="4">The sequence shown here is derived from an EMBL/GenBank/DDBJ whole genome shotgun (WGS) entry which is preliminary data.</text>
</comment>
<dbReference type="GO" id="GO:0016835">
    <property type="term" value="F:carbon-oxygen lyase activity"/>
    <property type="evidence" value="ECO:0007669"/>
    <property type="project" value="InterPro"/>
</dbReference>
<dbReference type="InterPro" id="IPR005488">
    <property type="entry name" value="Etherase_MurQ"/>
</dbReference>
<dbReference type="PANTHER" id="PTHR10088">
    <property type="entry name" value="GLUCOKINASE REGULATORY PROTEIN"/>
    <property type="match status" value="1"/>
</dbReference>
<keyword evidence="1" id="KW-0456">Lyase</keyword>
<dbReference type="GO" id="GO:0097367">
    <property type="term" value="F:carbohydrate derivative binding"/>
    <property type="evidence" value="ECO:0007669"/>
    <property type="project" value="InterPro"/>
</dbReference>
<evidence type="ECO:0000256" key="2">
    <source>
        <dbReference type="ARBA" id="ARBA00023277"/>
    </source>
</evidence>
<dbReference type="GO" id="GO:0016803">
    <property type="term" value="F:ether hydrolase activity"/>
    <property type="evidence" value="ECO:0007669"/>
    <property type="project" value="TreeGrafter"/>
</dbReference>
<dbReference type="InterPro" id="IPR040190">
    <property type="entry name" value="MURQ/GCKR"/>
</dbReference>
<dbReference type="GO" id="GO:0046348">
    <property type="term" value="P:amino sugar catabolic process"/>
    <property type="evidence" value="ECO:0007669"/>
    <property type="project" value="InterPro"/>
</dbReference>
<proteinExistence type="predicted"/>
<reference evidence="4" key="1">
    <citation type="journal article" date="2015" name="Nature">
        <title>Complex archaea that bridge the gap between prokaryotes and eukaryotes.</title>
        <authorList>
            <person name="Spang A."/>
            <person name="Saw J.H."/>
            <person name="Jorgensen S.L."/>
            <person name="Zaremba-Niedzwiedzka K."/>
            <person name="Martijn J."/>
            <person name="Lind A.E."/>
            <person name="van Eijk R."/>
            <person name="Schleper C."/>
            <person name="Guy L."/>
            <person name="Ettema T.J."/>
        </authorList>
    </citation>
    <scope>NUCLEOTIDE SEQUENCE</scope>
</reference>
<dbReference type="EMBL" id="LAZR01033074">
    <property type="protein sequence ID" value="KKL49125.1"/>
    <property type="molecule type" value="Genomic_DNA"/>
</dbReference>
<dbReference type="InterPro" id="IPR001347">
    <property type="entry name" value="SIS_dom"/>
</dbReference>
<evidence type="ECO:0000313" key="4">
    <source>
        <dbReference type="EMBL" id="KKL49125.1"/>
    </source>
</evidence>
<keyword evidence="2" id="KW-0119">Carbohydrate metabolism</keyword>
<dbReference type="CDD" id="cd05007">
    <property type="entry name" value="SIS_Etherase"/>
    <property type="match status" value="1"/>
</dbReference>
<accession>A0A0F9EVX7</accession>
<dbReference type="Gene3D" id="1.10.8.1080">
    <property type="match status" value="1"/>
</dbReference>
<feature type="domain" description="SIS" evidence="3">
    <location>
        <begin position="1"/>
        <end position="163"/>
    </location>
</feature>